<comment type="subcellular location">
    <subcellularLocation>
        <location evidence="1">Nucleus</location>
    </subcellularLocation>
</comment>
<name>A0A9Q1KFU7_9CARY</name>
<feature type="region of interest" description="Disordered" evidence="6">
    <location>
        <begin position="68"/>
        <end position="126"/>
    </location>
</feature>
<protein>
    <submittedName>
        <fullName evidence="10">Uncharacterized protein</fullName>
    </submittedName>
</protein>
<feature type="compositionally biased region" description="Polar residues" evidence="6">
    <location>
        <begin position="93"/>
        <end position="116"/>
    </location>
</feature>
<evidence type="ECO:0000256" key="1">
    <source>
        <dbReference type="ARBA" id="ARBA00004123"/>
    </source>
</evidence>
<dbReference type="Proteomes" id="UP001153076">
    <property type="component" value="Unassembled WGS sequence"/>
</dbReference>
<evidence type="ECO:0000259" key="9">
    <source>
        <dbReference type="PROSITE" id="PS51294"/>
    </source>
</evidence>
<dbReference type="SUPFAM" id="SSF46689">
    <property type="entry name" value="Homeodomain-like"/>
    <property type="match status" value="2"/>
</dbReference>
<dbReference type="FunFam" id="1.10.10.60:FF:000154">
    <property type="entry name" value="Transcription factor SRM1"/>
    <property type="match status" value="1"/>
</dbReference>
<dbReference type="CDD" id="cd00167">
    <property type="entry name" value="SANT"/>
    <property type="match status" value="2"/>
</dbReference>
<dbReference type="PROSITE" id="PS51294">
    <property type="entry name" value="HTH_MYB"/>
    <property type="match status" value="1"/>
</dbReference>
<feature type="domain" description="Myb-like" evidence="7">
    <location>
        <begin position="121"/>
        <end position="173"/>
    </location>
</feature>
<organism evidence="10 11">
    <name type="scientific">Carnegiea gigantea</name>
    <dbReference type="NCBI Taxonomy" id="171969"/>
    <lineage>
        <taxon>Eukaryota</taxon>
        <taxon>Viridiplantae</taxon>
        <taxon>Streptophyta</taxon>
        <taxon>Embryophyta</taxon>
        <taxon>Tracheophyta</taxon>
        <taxon>Spermatophyta</taxon>
        <taxon>Magnoliopsida</taxon>
        <taxon>eudicotyledons</taxon>
        <taxon>Gunneridae</taxon>
        <taxon>Pentapetalae</taxon>
        <taxon>Caryophyllales</taxon>
        <taxon>Cactineae</taxon>
        <taxon>Cactaceae</taxon>
        <taxon>Cactoideae</taxon>
        <taxon>Echinocereeae</taxon>
        <taxon>Carnegiea</taxon>
    </lineage>
</organism>
<keyword evidence="2" id="KW-0805">Transcription regulation</keyword>
<evidence type="ECO:0000259" key="8">
    <source>
        <dbReference type="PROSITE" id="PS51293"/>
    </source>
</evidence>
<dbReference type="PROSITE" id="PS51293">
    <property type="entry name" value="SANT"/>
    <property type="match status" value="1"/>
</dbReference>
<sequence>MPNLAFWTREEEKAFENAIAVHSIREPDEEKWDKIASVVPSKTIEEIKQHFRDLVDDVGAIEAGKVPLPTYGNEEALSTSSKDQMPFSKEQKGNTNQGNGQSGLGHSSMGNGTRGSSKLDHERKKGIPWTEEEHRLFLLGLDKFGKGDWRSISRNFVITRTPTQVASHAQKYFIRLNSMNRDRRRSSIHDITSVNGGGLSANQAPITGQQNSGTAPAVGAPAANKHRAQPTVTPGLGMYGTQIGHPVSPAAPPPPHLGVSAVGTPVMLPPGHHHPPLPPHYAASTRYQLDSFYIWAYDLWVYFSTDYPGLFGSLK</sequence>
<dbReference type="InterPro" id="IPR009057">
    <property type="entry name" value="Homeodomain-like_sf"/>
</dbReference>
<dbReference type="Pfam" id="PF00249">
    <property type="entry name" value="Myb_DNA-binding"/>
    <property type="match status" value="2"/>
</dbReference>
<keyword evidence="5" id="KW-0539">Nucleus</keyword>
<feature type="domain" description="SANT" evidence="8">
    <location>
        <begin position="129"/>
        <end position="177"/>
    </location>
</feature>
<evidence type="ECO:0000313" key="11">
    <source>
        <dbReference type="Proteomes" id="UP001153076"/>
    </source>
</evidence>
<dbReference type="PROSITE" id="PS50090">
    <property type="entry name" value="MYB_LIKE"/>
    <property type="match status" value="2"/>
</dbReference>
<evidence type="ECO:0000256" key="5">
    <source>
        <dbReference type="ARBA" id="ARBA00023242"/>
    </source>
</evidence>
<dbReference type="GO" id="GO:0003677">
    <property type="term" value="F:DNA binding"/>
    <property type="evidence" value="ECO:0007669"/>
    <property type="project" value="UniProtKB-KW"/>
</dbReference>
<feature type="domain" description="HTH myb-type" evidence="9">
    <location>
        <begin position="121"/>
        <end position="177"/>
    </location>
</feature>
<dbReference type="InterPro" id="IPR001005">
    <property type="entry name" value="SANT/Myb"/>
</dbReference>
<evidence type="ECO:0000313" key="10">
    <source>
        <dbReference type="EMBL" id="KAJ8442165.1"/>
    </source>
</evidence>
<keyword evidence="4" id="KW-0804">Transcription</keyword>
<dbReference type="GO" id="GO:0005634">
    <property type="term" value="C:nucleus"/>
    <property type="evidence" value="ECO:0007669"/>
    <property type="project" value="UniProtKB-SubCell"/>
</dbReference>
<dbReference type="PANTHER" id="PTHR44042">
    <property type="entry name" value="DUPLICATED HOMEODOMAIN-LIKE SUPERFAMILY PROTEIN-RELATED"/>
    <property type="match status" value="1"/>
</dbReference>
<evidence type="ECO:0000259" key="7">
    <source>
        <dbReference type="PROSITE" id="PS50090"/>
    </source>
</evidence>
<dbReference type="AlphaFoldDB" id="A0A9Q1KFU7"/>
<evidence type="ECO:0000256" key="2">
    <source>
        <dbReference type="ARBA" id="ARBA00023015"/>
    </source>
</evidence>
<dbReference type="EMBL" id="JAKOGI010000145">
    <property type="protein sequence ID" value="KAJ8442165.1"/>
    <property type="molecule type" value="Genomic_DNA"/>
</dbReference>
<accession>A0A9Q1KFU7</accession>
<dbReference type="InterPro" id="IPR017884">
    <property type="entry name" value="SANT_dom"/>
</dbReference>
<evidence type="ECO:0000256" key="4">
    <source>
        <dbReference type="ARBA" id="ARBA00023163"/>
    </source>
</evidence>
<dbReference type="PANTHER" id="PTHR44042:SF67">
    <property type="entry name" value="MYB-LIKE PROTEIN I"/>
    <property type="match status" value="1"/>
</dbReference>
<feature type="domain" description="Myb-like" evidence="7">
    <location>
        <begin position="7"/>
        <end position="55"/>
    </location>
</feature>
<dbReference type="SMART" id="SM00717">
    <property type="entry name" value="SANT"/>
    <property type="match status" value="2"/>
</dbReference>
<gene>
    <name evidence="10" type="ORF">Cgig2_015506</name>
</gene>
<comment type="caution">
    <text evidence="10">The sequence shown here is derived from an EMBL/GenBank/DDBJ whole genome shotgun (WGS) entry which is preliminary data.</text>
</comment>
<reference evidence="10" key="1">
    <citation type="submission" date="2022-04" db="EMBL/GenBank/DDBJ databases">
        <title>Carnegiea gigantea Genome sequencing and assembly v2.</title>
        <authorList>
            <person name="Copetti D."/>
            <person name="Sanderson M.J."/>
            <person name="Burquez A."/>
            <person name="Wojciechowski M.F."/>
        </authorList>
    </citation>
    <scope>NUCLEOTIDE SEQUENCE</scope>
    <source>
        <strain evidence="10">SGP5-SGP5p</strain>
        <tissue evidence="10">Aerial part</tissue>
    </source>
</reference>
<dbReference type="NCBIfam" id="TIGR01557">
    <property type="entry name" value="myb_SHAQKYF"/>
    <property type="match status" value="1"/>
</dbReference>
<evidence type="ECO:0000256" key="6">
    <source>
        <dbReference type="SAM" id="MobiDB-lite"/>
    </source>
</evidence>
<dbReference type="FunFam" id="1.10.10.60:FF:000009">
    <property type="entry name" value="transcription factor MYB1R1"/>
    <property type="match status" value="1"/>
</dbReference>
<keyword evidence="3" id="KW-0238">DNA-binding</keyword>
<dbReference type="InterPro" id="IPR006447">
    <property type="entry name" value="Myb_dom_plants"/>
</dbReference>
<dbReference type="OrthoDB" id="118550at2759"/>
<feature type="compositionally biased region" description="Basic and acidic residues" evidence="6">
    <location>
        <begin position="117"/>
        <end position="126"/>
    </location>
</feature>
<keyword evidence="11" id="KW-1185">Reference proteome</keyword>
<proteinExistence type="predicted"/>
<dbReference type="InterPro" id="IPR017930">
    <property type="entry name" value="Myb_dom"/>
</dbReference>
<evidence type="ECO:0000256" key="3">
    <source>
        <dbReference type="ARBA" id="ARBA00023125"/>
    </source>
</evidence>
<dbReference type="Gene3D" id="1.10.10.60">
    <property type="entry name" value="Homeodomain-like"/>
    <property type="match status" value="2"/>
</dbReference>